<evidence type="ECO:0000256" key="6">
    <source>
        <dbReference type="ARBA" id="ARBA00022989"/>
    </source>
</evidence>
<dbReference type="SUPFAM" id="SSF53448">
    <property type="entry name" value="Nucleotide-diphospho-sugar transferases"/>
    <property type="match status" value="1"/>
</dbReference>
<organism evidence="11 12">
    <name type="scientific">Nitrospira defluvii</name>
    <dbReference type="NCBI Taxonomy" id="330214"/>
    <lineage>
        <taxon>Bacteria</taxon>
        <taxon>Pseudomonadati</taxon>
        <taxon>Nitrospirota</taxon>
        <taxon>Nitrospiria</taxon>
        <taxon>Nitrospirales</taxon>
        <taxon>Nitrospiraceae</taxon>
        <taxon>Nitrospira</taxon>
    </lineage>
</organism>
<dbReference type="Proteomes" id="UP000675880">
    <property type="component" value="Unassembled WGS sequence"/>
</dbReference>
<dbReference type="GO" id="GO:0016757">
    <property type="term" value="F:glycosyltransferase activity"/>
    <property type="evidence" value="ECO:0007669"/>
    <property type="project" value="UniProtKB-KW"/>
</dbReference>
<dbReference type="EMBL" id="CAJNBJ010000018">
    <property type="protein sequence ID" value="CAE6789298.1"/>
    <property type="molecule type" value="Genomic_DNA"/>
</dbReference>
<dbReference type="CDD" id="cd06442">
    <property type="entry name" value="DPM1_like"/>
    <property type="match status" value="1"/>
</dbReference>
<evidence type="ECO:0000256" key="5">
    <source>
        <dbReference type="ARBA" id="ARBA00022692"/>
    </source>
</evidence>
<dbReference type="PANTHER" id="PTHR43398:SF1">
    <property type="entry name" value="DOLICHOL-PHOSPHATE MANNOSYLTRANSFERASE SUBUNIT 1"/>
    <property type="match status" value="1"/>
</dbReference>
<keyword evidence="3 11" id="KW-0328">Glycosyltransferase</keyword>
<dbReference type="InterPro" id="IPR029044">
    <property type="entry name" value="Nucleotide-diphossugar_trans"/>
</dbReference>
<keyword evidence="4 11" id="KW-0808">Transferase</keyword>
<dbReference type="EC" id="2.4.-.-" evidence="11"/>
<feature type="domain" description="GtrA/DPMS transmembrane" evidence="10">
    <location>
        <begin position="256"/>
        <end position="372"/>
    </location>
</feature>
<feature type="transmembrane region" description="Helical" evidence="8">
    <location>
        <begin position="320"/>
        <end position="342"/>
    </location>
</feature>
<dbReference type="InterPro" id="IPR007267">
    <property type="entry name" value="GtrA_DPMS_TM"/>
</dbReference>
<keyword evidence="5 8" id="KW-0812">Transmembrane</keyword>
<proteinExistence type="inferred from homology"/>
<keyword evidence="7 8" id="KW-0472">Membrane</keyword>
<evidence type="ECO:0000256" key="2">
    <source>
        <dbReference type="ARBA" id="ARBA00006739"/>
    </source>
</evidence>
<gene>
    <name evidence="11" type="ORF">NSPZN2_50264</name>
</gene>
<feature type="transmembrane region" description="Helical" evidence="8">
    <location>
        <begin position="253"/>
        <end position="275"/>
    </location>
</feature>
<evidence type="ECO:0000313" key="12">
    <source>
        <dbReference type="Proteomes" id="UP000675880"/>
    </source>
</evidence>
<evidence type="ECO:0000256" key="1">
    <source>
        <dbReference type="ARBA" id="ARBA00004141"/>
    </source>
</evidence>
<evidence type="ECO:0000256" key="3">
    <source>
        <dbReference type="ARBA" id="ARBA00022676"/>
    </source>
</evidence>
<comment type="caution">
    <text evidence="11">The sequence shown here is derived from an EMBL/GenBank/DDBJ whole genome shotgun (WGS) entry which is preliminary data.</text>
</comment>
<comment type="similarity">
    <text evidence="2">Belongs to the glycosyltransferase 2 family.</text>
</comment>
<evidence type="ECO:0000256" key="8">
    <source>
        <dbReference type="SAM" id="Phobius"/>
    </source>
</evidence>
<dbReference type="Gene3D" id="3.90.550.10">
    <property type="entry name" value="Spore Coat Polysaccharide Biosynthesis Protein SpsA, Chain A"/>
    <property type="match status" value="1"/>
</dbReference>
<evidence type="ECO:0000313" key="11">
    <source>
        <dbReference type="EMBL" id="CAE6789298.1"/>
    </source>
</evidence>
<keyword evidence="12" id="KW-1185">Reference proteome</keyword>
<sequence length="377" mass="41970">MQMSTLGRSGADPQPGPELSIIVPTFNERENIGRLVDLLEACLAGVRWELIVVDDDSPDNTADLVRGLARLNAHVRCVQRIGRRGLSSACLEGMLTSSAPFLAVMDGDLQHDERLLPEMLRQLKEENYDLVIGSRYMAGGSIGQWDEMRAKTSRWATSMSRPWVPEGLTDPMSGFFALRRDTFDLLVRRTSGLGFKLLLDLFASSPRLLRFKELPFEFRIRQAGESKVDGQVVWEYLMLLLDKSIGRYVPVRLVAFALVGGSGVVVHFAVLLLFYRGLSLPFAWGQGLATVLAMTSNFALNNLITYRDRRLTGWHWLRGWLSFALVCGLGAIGNVGVASYLFGQDLHWGFSAMAGIVVGTVWNYAVTASYTWKAKSR</sequence>
<name>A0ABN7MAT8_9BACT</name>
<feature type="domain" description="Glycosyltransferase 2-like" evidence="9">
    <location>
        <begin position="20"/>
        <end position="183"/>
    </location>
</feature>
<reference evidence="11 12" key="1">
    <citation type="submission" date="2021-02" db="EMBL/GenBank/DDBJ databases">
        <authorList>
            <person name="Han P."/>
        </authorList>
    </citation>
    <scope>NUCLEOTIDE SEQUENCE [LARGE SCALE GENOMIC DNA]</scope>
    <source>
        <strain evidence="11">Candidatus Nitrospira sp. ZN2</strain>
    </source>
</reference>
<dbReference type="Pfam" id="PF04138">
    <property type="entry name" value="GtrA_DPMS_TM"/>
    <property type="match status" value="1"/>
</dbReference>
<feature type="transmembrane region" description="Helical" evidence="8">
    <location>
        <begin position="281"/>
        <end position="300"/>
    </location>
</feature>
<feature type="transmembrane region" description="Helical" evidence="8">
    <location>
        <begin position="348"/>
        <end position="372"/>
    </location>
</feature>
<dbReference type="InterPro" id="IPR001173">
    <property type="entry name" value="Glyco_trans_2-like"/>
</dbReference>
<evidence type="ECO:0000259" key="10">
    <source>
        <dbReference type="Pfam" id="PF04138"/>
    </source>
</evidence>
<keyword evidence="6 8" id="KW-1133">Transmembrane helix</keyword>
<accession>A0ABN7MAT8</accession>
<comment type="subcellular location">
    <subcellularLocation>
        <location evidence="1">Membrane</location>
        <topology evidence="1">Multi-pass membrane protein</topology>
    </subcellularLocation>
</comment>
<dbReference type="Pfam" id="PF00535">
    <property type="entry name" value="Glycos_transf_2"/>
    <property type="match status" value="1"/>
</dbReference>
<dbReference type="PANTHER" id="PTHR43398">
    <property type="entry name" value="DOLICHOL-PHOSPHATE MANNOSYLTRANSFERASE SUBUNIT 1"/>
    <property type="match status" value="1"/>
</dbReference>
<evidence type="ECO:0000256" key="4">
    <source>
        <dbReference type="ARBA" id="ARBA00022679"/>
    </source>
</evidence>
<protein>
    <submittedName>
        <fullName evidence="11">Glycosyl transferase family 2 protein</fullName>
        <ecNumber evidence="11">2.4.-.-</ecNumber>
    </submittedName>
</protein>
<evidence type="ECO:0000259" key="9">
    <source>
        <dbReference type="Pfam" id="PF00535"/>
    </source>
</evidence>
<dbReference type="InterPro" id="IPR039528">
    <property type="entry name" value="DPM1-like"/>
</dbReference>
<evidence type="ECO:0000256" key="7">
    <source>
        <dbReference type="ARBA" id="ARBA00023136"/>
    </source>
</evidence>